<evidence type="ECO:0000313" key="2">
    <source>
        <dbReference type="EMBL" id="MBT1700590.1"/>
    </source>
</evidence>
<feature type="compositionally biased region" description="Polar residues" evidence="1">
    <location>
        <begin position="57"/>
        <end position="67"/>
    </location>
</feature>
<name>A0AAP2DQB0_9BACT</name>
<accession>A0AAP2DQB0</accession>
<reference evidence="2 3" key="1">
    <citation type="submission" date="2021-05" db="EMBL/GenBank/DDBJ databases">
        <title>A Polyphasic approach of four new species of the genus Ohtaekwangia: Ohtaekwangia histidinii sp. nov., Ohtaekwangia cretensis sp. nov., Ohtaekwangia indiensis sp. nov., Ohtaekwangia reichenbachii sp. nov. from diverse environment.</title>
        <authorList>
            <person name="Octaviana S."/>
        </authorList>
    </citation>
    <scope>NUCLEOTIDE SEQUENCE [LARGE SCALE GENOMIC DNA]</scope>
    <source>
        <strain evidence="2 3">PWU4</strain>
    </source>
</reference>
<feature type="compositionally biased region" description="Basic and acidic residues" evidence="1">
    <location>
        <begin position="19"/>
        <end position="29"/>
    </location>
</feature>
<dbReference type="RefSeq" id="WP_254169277.1">
    <property type="nucleotide sequence ID" value="NZ_JAHESF010000043.1"/>
</dbReference>
<dbReference type="PROSITE" id="PS51257">
    <property type="entry name" value="PROKAR_LIPOPROTEIN"/>
    <property type="match status" value="1"/>
</dbReference>
<proteinExistence type="predicted"/>
<gene>
    <name evidence="2" type="ORF">KK083_27120</name>
</gene>
<keyword evidence="3" id="KW-1185">Reference proteome</keyword>
<dbReference type="Proteomes" id="UP001319200">
    <property type="component" value="Unassembled WGS sequence"/>
</dbReference>
<evidence type="ECO:0000256" key="1">
    <source>
        <dbReference type="SAM" id="MobiDB-lite"/>
    </source>
</evidence>
<comment type="caution">
    <text evidence="2">The sequence shown here is derived from an EMBL/GenBank/DDBJ whole genome shotgun (WGS) entry which is preliminary data.</text>
</comment>
<dbReference type="EMBL" id="JAHESF010000043">
    <property type="protein sequence ID" value="MBT1700590.1"/>
    <property type="molecule type" value="Genomic_DNA"/>
</dbReference>
<organism evidence="2 3">
    <name type="scientific">Chryseosolibacter histidini</name>
    <dbReference type="NCBI Taxonomy" id="2782349"/>
    <lineage>
        <taxon>Bacteria</taxon>
        <taxon>Pseudomonadati</taxon>
        <taxon>Bacteroidota</taxon>
        <taxon>Cytophagia</taxon>
        <taxon>Cytophagales</taxon>
        <taxon>Chryseotaleaceae</taxon>
        <taxon>Chryseosolibacter</taxon>
    </lineage>
</organism>
<protein>
    <submittedName>
        <fullName evidence="2">Uncharacterized protein</fullName>
    </submittedName>
</protein>
<evidence type="ECO:0000313" key="3">
    <source>
        <dbReference type="Proteomes" id="UP001319200"/>
    </source>
</evidence>
<sequence length="67" mass="7345">MKKLIFILLAAAAISCGDRNSRSSERENDADNTETVEPDTTGMESEAPGVESDTTRRQQQSDTLNNK</sequence>
<dbReference type="AlphaFoldDB" id="A0AAP2DQB0"/>
<feature type="region of interest" description="Disordered" evidence="1">
    <location>
        <begin position="16"/>
        <end position="67"/>
    </location>
</feature>